<dbReference type="InterPro" id="IPR054595">
    <property type="entry name" value="DBL_C"/>
</dbReference>
<dbReference type="Pfam" id="PF21807">
    <property type="entry name" value="PfEMP1_CIDRalpha1_dom"/>
    <property type="match status" value="1"/>
</dbReference>
<evidence type="ECO:0000259" key="3">
    <source>
        <dbReference type="Pfam" id="PF03011"/>
    </source>
</evidence>
<evidence type="ECO:0000259" key="7">
    <source>
        <dbReference type="Pfam" id="PF21807"/>
    </source>
</evidence>
<evidence type="ECO:0000256" key="2">
    <source>
        <dbReference type="SAM" id="MobiDB-lite"/>
    </source>
</evidence>
<feature type="region of interest" description="Disordered" evidence="2">
    <location>
        <begin position="1"/>
        <end position="21"/>
    </location>
</feature>
<gene>
    <name evidence="9" type="ORF">PFMG_02247</name>
</gene>
<feature type="compositionally biased region" description="Basic and acidic residues" evidence="2">
    <location>
        <begin position="707"/>
        <end position="729"/>
    </location>
</feature>
<evidence type="ECO:0000259" key="8">
    <source>
        <dbReference type="Pfam" id="PF22672"/>
    </source>
</evidence>
<dbReference type="Pfam" id="PF15445">
    <property type="entry name" value="ATS"/>
    <property type="match status" value="1"/>
</dbReference>
<feature type="domain" description="Duffy-binding-like" evidence="3">
    <location>
        <begin position="570"/>
        <end position="714"/>
    </location>
</feature>
<dbReference type="FunFam" id="1.10.1900.40:FF:000005">
    <property type="entry name" value="Erythrocyte membrane protein 1, PfEMP1"/>
    <property type="match status" value="1"/>
</dbReference>
<feature type="domain" description="Plasmodium falciparum erythrocyte membrane protein 1 acidic terminal segment" evidence="5">
    <location>
        <begin position="1681"/>
        <end position="2113"/>
    </location>
</feature>
<dbReference type="Gene3D" id="1.10.1900.40">
    <property type="entry name" value="Acidic terminal segments, variant surface antigen of PfEMP1"/>
    <property type="match status" value="2"/>
</dbReference>
<feature type="region of interest" description="Disordered" evidence="2">
    <location>
        <begin position="2015"/>
        <end position="2078"/>
    </location>
</feature>
<feature type="domain" description="Duffy-binding-like" evidence="8">
    <location>
        <begin position="305"/>
        <end position="458"/>
    </location>
</feature>
<dbReference type="OrthoDB" id="378917at2759"/>
<feature type="compositionally biased region" description="Polar residues" evidence="2">
    <location>
        <begin position="748"/>
        <end position="761"/>
    </location>
</feature>
<reference evidence="10" key="2">
    <citation type="submission" date="2015-07" db="EMBL/GenBank/DDBJ databases">
        <title>The genome sequence of Plasmodium falciparum IGH-CR14.</title>
        <authorList>
            <consortium name="The Broad Institute Genome Sequencing Platform"/>
            <person name="Volkman S.K."/>
            <person name="Neafsey D.E."/>
            <person name="Dash A.P."/>
            <person name="Chitnis C.E."/>
            <person name="Hartl D.L."/>
            <person name="Young S.K."/>
            <person name="Kodira C.D."/>
            <person name="Zeng Q."/>
            <person name="Koehrsen M."/>
            <person name="Godfrey P."/>
            <person name="Alvarado L."/>
            <person name="Berlin A."/>
            <person name="Borenstein D."/>
            <person name="Chen Z."/>
            <person name="Engels R."/>
            <person name="Freedman E."/>
            <person name="Gellesch M."/>
            <person name="Goldberg J."/>
            <person name="Griggs A."/>
            <person name="Gujja S."/>
            <person name="Heiman D."/>
            <person name="Hepburn T."/>
            <person name="Howarth C."/>
            <person name="Jen D."/>
            <person name="Larson L."/>
            <person name="Lewis B."/>
            <person name="Mehta T."/>
            <person name="Park D."/>
            <person name="Pearson M."/>
            <person name="Roberts A."/>
            <person name="Saif S."/>
            <person name="Shea T."/>
            <person name="Shenoy N."/>
            <person name="Sisk P."/>
            <person name="Stolte C."/>
            <person name="Sykes S."/>
            <person name="Walk T."/>
            <person name="White J."/>
            <person name="Yandava C."/>
            <person name="Wirth D.F."/>
            <person name="Nusbaum C."/>
            <person name="Birren B."/>
        </authorList>
    </citation>
    <scope>NUCLEOTIDE SEQUENCE [LARGE SCALE GENOMIC DNA]</scope>
    <source>
        <strain evidence="10">IGH-CR14</strain>
    </source>
</reference>
<proteinExistence type="predicted"/>
<keyword evidence="1" id="KW-0175">Coiled coil</keyword>
<dbReference type="InterPro" id="IPR042202">
    <property type="entry name" value="Duffy-ag-bd_sf"/>
</dbReference>
<feature type="domain" description="Duffy-binding-like" evidence="8">
    <location>
        <begin position="1476"/>
        <end position="1586"/>
    </location>
</feature>
<dbReference type="GO" id="GO:0016020">
    <property type="term" value="C:membrane"/>
    <property type="evidence" value="ECO:0007669"/>
    <property type="project" value="InterPro"/>
</dbReference>
<dbReference type="InterPro" id="IPR029211">
    <property type="entry name" value="PfEMP1_ATS"/>
</dbReference>
<feature type="coiled-coil region" evidence="1">
    <location>
        <begin position="1060"/>
        <end position="1087"/>
    </location>
</feature>
<dbReference type="Pfam" id="PF22672">
    <property type="entry name" value="DBL_C"/>
    <property type="match status" value="2"/>
</dbReference>
<accession>A0A0L1I9T0</accession>
<reference evidence="10" key="1">
    <citation type="submission" date="2015-07" db="EMBL/GenBank/DDBJ databases">
        <title>Annotation of Plasmodium falciparum IGH-CR14.</title>
        <authorList>
            <consortium name="The Broad Institute Genome Sequencing Platform"/>
            <person name="Volkman S.K."/>
            <person name="Neafsey D.E."/>
            <person name="Dash A.P."/>
            <person name="Chitnis C.E."/>
            <person name="Hartl D.L."/>
            <person name="Young S.K."/>
            <person name="Zeng Q."/>
            <person name="Koehrsen M."/>
            <person name="Alvarado L."/>
            <person name="Berlin A."/>
            <person name="Borenstein D."/>
            <person name="Chapman S.B."/>
            <person name="Chen Z."/>
            <person name="Engels R."/>
            <person name="Freedman E."/>
            <person name="Gellesch M."/>
            <person name="Goldberg J."/>
            <person name="Griggs A."/>
            <person name="Gujja S."/>
            <person name="Heilman E.R."/>
            <person name="Heiman D.I."/>
            <person name="Howarth C."/>
            <person name="Jen D."/>
            <person name="Larson L."/>
            <person name="Mehta T."/>
            <person name="Neiman D."/>
            <person name="Park D."/>
            <person name="Pearson M."/>
            <person name="Roberts A."/>
            <person name="Saif S."/>
            <person name="Shea T."/>
            <person name="Shenoy N."/>
            <person name="Sisk P."/>
            <person name="Stolte C."/>
            <person name="Sykes S."/>
            <person name="Walk T."/>
            <person name="White J."/>
            <person name="Yandava C."/>
            <person name="Haas B."/>
            <person name="Henn M.R."/>
            <person name="Nusbaum C."/>
            <person name="Birren B."/>
        </authorList>
    </citation>
    <scope>NUCLEOTIDE SEQUENCE [LARGE SCALE GENOMIC DNA]</scope>
    <source>
        <strain evidence="10">IGH-CR14</strain>
    </source>
</reference>
<feature type="domain" description="PfEMP1 CIDRalpha1" evidence="7">
    <location>
        <begin position="502"/>
        <end position="558"/>
    </location>
</feature>
<feature type="compositionally biased region" description="Polar residues" evidence="2">
    <location>
        <begin position="2065"/>
        <end position="2077"/>
    </location>
</feature>
<dbReference type="InterPro" id="IPR008602">
    <property type="entry name" value="Duffy-antigen-binding"/>
</dbReference>
<dbReference type="InterPro" id="IPR004258">
    <property type="entry name" value="DBL"/>
</dbReference>
<dbReference type="Pfam" id="PF15447">
    <property type="entry name" value="NTS"/>
    <property type="match status" value="1"/>
</dbReference>
<feature type="domain" description="Plasmodium falciparum erythrocyte membrane protein-1 N-terminal segment" evidence="6">
    <location>
        <begin position="20"/>
        <end position="54"/>
    </location>
</feature>
<evidence type="ECO:0000256" key="1">
    <source>
        <dbReference type="SAM" id="Coils"/>
    </source>
</evidence>
<feature type="compositionally biased region" description="Polar residues" evidence="2">
    <location>
        <begin position="1802"/>
        <end position="1829"/>
    </location>
</feature>
<sequence>MVPKPHGSAAKEPDYSSAKDAKELLDRIGEQIYKKAKDEALEHSKSDLQGILSKVHFKDEKIDTQNICNLDHTKHTNVSWGVVHPCDKRSPVRFSDESRSQCSTSRIIGNNSNTGACAPYRKLQLCDYNLERITDTNTTNTQNLLVDVLLAAKYEGESLMKNSSHLINHNKEGICTALARSFADIGDIIRGKDLYLGYNETDREKKRKLQQNLKEIFAKIYGKLKDAKKHYEGDDNYYQLREDWWNINRKKVWDAITCDALQNANYFRNACSEGTTSTQGKCQCIDQTVPTYFDYVPQFLRWFEEWVEEFCRIKELKLENVKTRCRGENNEKYCSRNGHNCEETIRAIGKLRLGNGCTRCLFACNPYVEWINKKEEQFDKQKKKCENEIYLNKQSTGTQDDKINNLYYQDFYNELRKKYKTINEFLKSLNKETKCKNLEDDRDNKLDFSDNTKTFSYSKYCDLCPWCAVKLDKDGNFVEKRNKQGKCEGETLYTPNSDVEPTVINVLNSGEEQNEIKQKLDAFCAESNSNRNFSLYEEWKCYYEKSDNEACILQTSSDTDVKNQKPFFDFLMFWVAHMLKDSIYWRTKKLDKCLKNGTTIKCKDGCKNPCKCFERWVKQKETEWTQIKTHFDKQNDFRDFDPYQTLETVLEQEFSTDLTNAYGDAKEIEQIKKFLNRKDTLHKEDKTYKNTIIDELIKHEKDDANKCTQTHTEDPCAKDPSSTEHHEHDSDEEDEDSEEEDEEEIRNNPCTGDTSGSSTTHPALAHHVAHKMHQNAKQQMKENTPNGAHKCLVGDISKAIFRNGGNGIGLDENICKIDKNIHTNDSRTKDYEGPCTGKDGGNERFNAGTKWEGDNFVSATHKNLYIPPRRQHMCTSNLEKLDFLSVTTNNEAQRTKEHFAGKKDDHGIACRSVRYSFADIGDIIRGRDLWEHNDFKDLETKLVTIFEKIKDEHKGTLGDKYTDDEKKKPKYKELREDWWEANRHQVWNAMKCATTSGKIQCNNHAPYDDYIPQRLRWMTEWAEWFCKMQSQEYNNLVNQCGKCMQKGQGGKECTKDDNDCTTCDKQCKEYKEKIKEWQNQWKQMDEKYQKLYLQAEVDAAANGGPHASSAIQKDKDKHAIEFLFELYKENGGKIGNPSDNIRARHRRSAPRDTTHVYKTAAGYIHQELQNMGCTEQTKFCMGGHNYAFKEPPKEYEKACDCVNNKPKPAHTRVMRPWPSRWKGHWEALKPLEMFKKRTKKKTTCEIVEEILKDKNEKSPIDGCYPKNIDKKYNDWNCDEPNFKSGQKGACMPPRRQKLCLYYLKQEIKNLEQLKNAFVKCAAAETFLLWQYYKSKNDNSVETQLKAGKIPPEFLRSMFYTIADYRDLCLGTDILLNKVTLTAVGIAKDNINSVFSMTGKRSINDRKKWWEKHGPEIWKGMLCALSYDTSQNNVNQETRKKLTEGNNNFEKVIFGSDSSTTLSKFSERPQFLRWFTEWGEDFCREHKTQLDKLMGSCKECTVSESGTSDKTKTCDDKKKCDACKTQCEKYKKWIETWKKHYTSQNEKFQLDKTSGTYEKDAASIEANSAKHARDYLKTQLENMICTNGNTYKNCDYTCMDTPSSTNSKMPKSLDDEPEVVKGKCNCVPNECNALSVNDSGFPDAGVFGGGIYNGKCKGFEEHIPKKIETPQYDPTNDILKSTIPVGIALALGSITFLFIKKKPKSPVDLLRVLNIPKGEYRMPTLKSKNRYIPYRSGTYKGKTYIYMEGDTSGDEKYAFMSDTTDVTSSESEYEELDINDIYVPGSPKYKTLIEVVLEPSGKLSGNTIPTSGKNTTASGKNTPSDTQNDIPSGDTPPPITDDEWNTLKDEFISQYLQSEQPKDVPNDYSSGDIPFNTQPNTLYFDNNQEKPFITSIHDRNLYSGEEYSYNVNMSTNSMDDIPLSDKNDVYSGIDLINDTLSGNQHIDIYDEVLKRKENELFGTNHVKQTSIHSVAKLTNSDPIHNQLELFHKWLDRNRDMCEKWENHHERLAKLKEKWENDTSTSGNTHPSGNTPPTSDIPSGKLSDIPSDNNIHSDIHPSDIPSGKQSDIPSDNNIHSDIPYVLNTDVSIQIHMDNPKTTNEFTYVDSNPDLTLRSNPNLMENNTYVNTPTNVQIEMDVNSKLVKEKYPIADVWDI</sequence>
<evidence type="ECO:0000313" key="9">
    <source>
        <dbReference type="EMBL" id="KNG75945.1"/>
    </source>
</evidence>
<feature type="region of interest" description="Disordered" evidence="2">
    <location>
        <begin position="707"/>
        <end position="761"/>
    </location>
</feature>
<evidence type="ECO:0000313" key="10">
    <source>
        <dbReference type="Proteomes" id="UP000054562"/>
    </source>
</evidence>
<feature type="domain" description="Duffy-antigen binding" evidence="4">
    <location>
        <begin position="1288"/>
        <end position="1442"/>
    </location>
</feature>
<dbReference type="FunFam" id="1.10.1900.40:FF:000001">
    <property type="entry name" value="Erythrocyte membrane protein 1"/>
    <property type="match status" value="1"/>
</dbReference>
<evidence type="ECO:0000259" key="6">
    <source>
        <dbReference type="Pfam" id="PF15447"/>
    </source>
</evidence>
<feature type="region of interest" description="Disordered" evidence="2">
    <location>
        <begin position="1800"/>
        <end position="1841"/>
    </location>
</feature>
<dbReference type="Gene3D" id="1.20.58.1930">
    <property type="match status" value="1"/>
</dbReference>
<dbReference type="Gene3D" id="1.20.1310.20">
    <property type="entry name" value="Duffy-antigen binding domain"/>
    <property type="match status" value="3"/>
</dbReference>
<feature type="compositionally biased region" description="Polar residues" evidence="2">
    <location>
        <begin position="2020"/>
        <end position="2039"/>
    </location>
</feature>
<protein>
    <submittedName>
        <fullName evidence="9">Erythrocyte membrane protein 1</fullName>
    </submittedName>
</protein>
<feature type="compositionally biased region" description="Basic and acidic residues" evidence="2">
    <location>
        <begin position="9"/>
        <end position="21"/>
    </location>
</feature>
<dbReference type="SUPFAM" id="SSF140924">
    <property type="entry name" value="Duffy binding domain-like"/>
    <property type="match status" value="4"/>
</dbReference>
<dbReference type="InterPro" id="IPR044932">
    <property type="entry name" value="PfEMP1_ATS_sf"/>
</dbReference>
<dbReference type="Pfam" id="PF05424">
    <property type="entry name" value="Duffy_binding"/>
    <property type="match status" value="3"/>
</dbReference>
<dbReference type="Proteomes" id="UP000054562">
    <property type="component" value="Unassembled WGS sequence"/>
</dbReference>
<feature type="domain" description="Duffy-antigen binding" evidence="4">
    <location>
        <begin position="115"/>
        <end position="301"/>
    </location>
</feature>
<name>A0A0L1I9T0_PLAFA</name>
<evidence type="ECO:0000259" key="4">
    <source>
        <dbReference type="Pfam" id="PF05424"/>
    </source>
</evidence>
<dbReference type="Gene3D" id="1.20.58.830">
    <property type="match status" value="3"/>
</dbReference>
<feature type="compositionally biased region" description="Acidic residues" evidence="2">
    <location>
        <begin position="730"/>
        <end position="744"/>
    </location>
</feature>
<dbReference type="FunFam" id="1.20.58.830:FF:000005">
    <property type="entry name" value="Erythrocyte membrane protein 1, PfEMP1"/>
    <property type="match status" value="1"/>
</dbReference>
<dbReference type="EMBL" id="GG665104">
    <property type="protein sequence ID" value="KNG75945.1"/>
    <property type="molecule type" value="Genomic_DNA"/>
</dbReference>
<dbReference type="GO" id="GO:0046789">
    <property type="term" value="F:host cell surface receptor binding"/>
    <property type="evidence" value="ECO:0007669"/>
    <property type="project" value="InterPro"/>
</dbReference>
<evidence type="ECO:0000259" key="5">
    <source>
        <dbReference type="Pfam" id="PF15445"/>
    </source>
</evidence>
<dbReference type="InterPro" id="IPR029210">
    <property type="entry name" value="PfEMP1_NTS"/>
</dbReference>
<dbReference type="InterPro" id="IPR049158">
    <property type="entry name" value="PfEMP1_CIDRalpha1_dom"/>
</dbReference>
<dbReference type="Pfam" id="PF03011">
    <property type="entry name" value="PFEMP"/>
    <property type="match status" value="1"/>
</dbReference>
<feature type="domain" description="Duffy-antigen binding" evidence="4">
    <location>
        <begin position="864"/>
        <end position="1016"/>
    </location>
</feature>
<organism evidence="9 10">
    <name type="scientific">Plasmodium falciparum IGH-CR14</name>
    <dbReference type="NCBI Taxonomy" id="580059"/>
    <lineage>
        <taxon>Eukaryota</taxon>
        <taxon>Sar</taxon>
        <taxon>Alveolata</taxon>
        <taxon>Apicomplexa</taxon>
        <taxon>Aconoidasida</taxon>
        <taxon>Haemosporida</taxon>
        <taxon>Plasmodiidae</taxon>
        <taxon>Plasmodium</taxon>
        <taxon>Plasmodium (Laverania)</taxon>
    </lineage>
</organism>